<evidence type="ECO:0000313" key="1">
    <source>
        <dbReference type="EMBL" id="MBB6003676.1"/>
    </source>
</evidence>
<dbReference type="EMBL" id="JACHKT010000015">
    <property type="protein sequence ID" value="MBB6003676.1"/>
    <property type="molecule type" value="Genomic_DNA"/>
</dbReference>
<dbReference type="Proteomes" id="UP000524404">
    <property type="component" value="Unassembled WGS sequence"/>
</dbReference>
<organism evidence="1 2">
    <name type="scientific">Arcicella rosea</name>
    <dbReference type="NCBI Taxonomy" id="502909"/>
    <lineage>
        <taxon>Bacteria</taxon>
        <taxon>Pseudomonadati</taxon>
        <taxon>Bacteroidota</taxon>
        <taxon>Cytophagia</taxon>
        <taxon>Cytophagales</taxon>
        <taxon>Flectobacillaceae</taxon>
        <taxon>Arcicella</taxon>
    </lineage>
</organism>
<protein>
    <submittedName>
        <fullName evidence="1">Uncharacterized protein</fullName>
    </submittedName>
</protein>
<keyword evidence="2" id="KW-1185">Reference proteome</keyword>
<gene>
    <name evidence="1" type="ORF">HNP25_002334</name>
</gene>
<proteinExistence type="predicted"/>
<reference evidence="1 2" key="1">
    <citation type="submission" date="2020-08" db="EMBL/GenBank/DDBJ databases">
        <title>Functional genomics of gut bacteria from endangered species of beetles.</title>
        <authorList>
            <person name="Carlos-Shanley C."/>
        </authorList>
    </citation>
    <scope>NUCLEOTIDE SEQUENCE [LARGE SCALE GENOMIC DNA]</scope>
    <source>
        <strain evidence="1 2">S00070</strain>
    </source>
</reference>
<accession>A0A841EL59</accession>
<sequence>MLEISNSAIIIDYEMVHGQPAPTTKEEGLNFK</sequence>
<comment type="caution">
    <text evidence="1">The sequence shown here is derived from an EMBL/GenBank/DDBJ whole genome shotgun (WGS) entry which is preliminary data.</text>
</comment>
<evidence type="ECO:0000313" key="2">
    <source>
        <dbReference type="Proteomes" id="UP000524404"/>
    </source>
</evidence>
<dbReference type="AlphaFoldDB" id="A0A841EL59"/>
<name>A0A841EL59_9BACT</name>